<organism evidence="1 2">
    <name type="scientific">Vibrio aquaticus</name>
    <dbReference type="NCBI Taxonomy" id="2496559"/>
    <lineage>
        <taxon>Bacteria</taxon>
        <taxon>Pseudomonadati</taxon>
        <taxon>Pseudomonadota</taxon>
        <taxon>Gammaproteobacteria</taxon>
        <taxon>Vibrionales</taxon>
        <taxon>Vibrionaceae</taxon>
        <taxon>Vibrio</taxon>
    </lineage>
</organism>
<proteinExistence type="predicted"/>
<dbReference type="InterPro" id="IPR044691">
    <property type="entry name" value="DCC1_Trx"/>
</dbReference>
<dbReference type="GO" id="GO:0015035">
    <property type="term" value="F:protein-disulfide reductase activity"/>
    <property type="evidence" value="ECO:0007669"/>
    <property type="project" value="InterPro"/>
</dbReference>
<evidence type="ECO:0000313" key="1">
    <source>
        <dbReference type="EMBL" id="RTZ17743.1"/>
    </source>
</evidence>
<dbReference type="AlphaFoldDB" id="A0A3S0MLD0"/>
<dbReference type="PANTHER" id="PTHR34290">
    <property type="entry name" value="SI:CH73-390P7.2"/>
    <property type="match status" value="1"/>
</dbReference>
<dbReference type="RefSeq" id="WP_126572493.1">
    <property type="nucleotide sequence ID" value="NZ_RXZH01000001.1"/>
</dbReference>
<dbReference type="Proteomes" id="UP000268973">
    <property type="component" value="Unassembled WGS sequence"/>
</dbReference>
<reference evidence="1 2" key="1">
    <citation type="submission" date="2018-12" db="EMBL/GenBank/DDBJ databases">
        <title>Vibrio sp. isolated from China Sea.</title>
        <authorList>
            <person name="Li Y."/>
        </authorList>
    </citation>
    <scope>NUCLEOTIDE SEQUENCE [LARGE SCALE GENOMIC DNA]</scope>
    <source>
        <strain evidence="1 2">BEI207</strain>
    </source>
</reference>
<gene>
    <name evidence="1" type="ORF">EJ063_02870</name>
</gene>
<dbReference type="InterPro" id="IPR007263">
    <property type="entry name" value="DCC1-like"/>
</dbReference>
<keyword evidence="2" id="KW-1185">Reference proteome</keyword>
<comment type="caution">
    <text evidence="1">The sequence shown here is derived from an EMBL/GenBank/DDBJ whole genome shotgun (WGS) entry which is preliminary data.</text>
</comment>
<sequence>MTKLTIFYDGYCPLCVKEMEHLKHSDANNSIALVDIQTSIIEQYPMIDAKEASTILHALDEQGHLILGLDVTYQAWSLVGKGWLYAPLRWKLVKPFADKAYLHFAKNRYRWSRLLTGKSRCNNGQCL</sequence>
<dbReference type="PANTHER" id="PTHR34290:SF2">
    <property type="entry name" value="OS04G0668800 PROTEIN"/>
    <property type="match status" value="1"/>
</dbReference>
<name>A0A3S0MLD0_9VIBR</name>
<protein>
    <submittedName>
        <fullName evidence="1">DUF393 domain-containing protein</fullName>
    </submittedName>
</protein>
<dbReference type="Pfam" id="PF04134">
    <property type="entry name" value="DCC1-like"/>
    <property type="match status" value="1"/>
</dbReference>
<evidence type="ECO:0000313" key="2">
    <source>
        <dbReference type="Proteomes" id="UP000268973"/>
    </source>
</evidence>
<dbReference type="EMBL" id="RXZH01000001">
    <property type="protein sequence ID" value="RTZ17743.1"/>
    <property type="molecule type" value="Genomic_DNA"/>
</dbReference>
<dbReference type="OrthoDB" id="5294764at2"/>
<accession>A0A3S0MLD0</accession>